<evidence type="ECO:0000313" key="1">
    <source>
        <dbReference type="EMBL" id="CAI2174590.1"/>
    </source>
</evidence>
<reference evidence="1" key="1">
    <citation type="submission" date="2022-08" db="EMBL/GenBank/DDBJ databases">
        <authorList>
            <person name="Kallberg Y."/>
            <person name="Tangrot J."/>
            <person name="Rosling A."/>
        </authorList>
    </citation>
    <scope>NUCLEOTIDE SEQUENCE</scope>
    <source>
        <strain evidence="1">Wild A</strain>
    </source>
</reference>
<dbReference type="Proteomes" id="UP001153678">
    <property type="component" value="Unassembled WGS sequence"/>
</dbReference>
<dbReference type="EMBL" id="CAMKVN010001233">
    <property type="protein sequence ID" value="CAI2174590.1"/>
    <property type="molecule type" value="Genomic_DNA"/>
</dbReference>
<organism evidence="1 2">
    <name type="scientific">Funneliformis geosporum</name>
    <dbReference type="NCBI Taxonomy" id="1117311"/>
    <lineage>
        <taxon>Eukaryota</taxon>
        <taxon>Fungi</taxon>
        <taxon>Fungi incertae sedis</taxon>
        <taxon>Mucoromycota</taxon>
        <taxon>Glomeromycotina</taxon>
        <taxon>Glomeromycetes</taxon>
        <taxon>Glomerales</taxon>
        <taxon>Glomeraceae</taxon>
        <taxon>Funneliformis</taxon>
    </lineage>
</organism>
<gene>
    <name evidence="1" type="ORF">FWILDA_LOCUS6668</name>
</gene>
<accession>A0A9W4SMA2</accession>
<dbReference type="AlphaFoldDB" id="A0A9W4SMA2"/>
<keyword evidence="2" id="KW-1185">Reference proteome</keyword>
<comment type="caution">
    <text evidence="1">The sequence shown here is derived from an EMBL/GenBank/DDBJ whole genome shotgun (WGS) entry which is preliminary data.</text>
</comment>
<sequence length="81" mass="9290">FAKIKDVIEVRGYRMSSICSRWILPDTKDITFKNDALKIMIANLDIDIRARSDSEGESRDSDNAKHIDHVKVDNLIETLDI</sequence>
<feature type="non-terminal residue" evidence="1">
    <location>
        <position position="1"/>
    </location>
</feature>
<evidence type="ECO:0000313" key="2">
    <source>
        <dbReference type="Proteomes" id="UP001153678"/>
    </source>
</evidence>
<name>A0A9W4SMA2_9GLOM</name>
<proteinExistence type="predicted"/>
<protein>
    <submittedName>
        <fullName evidence="1">14736_t:CDS:1</fullName>
    </submittedName>
</protein>